<dbReference type="Proteomes" id="UP000613208">
    <property type="component" value="Unassembled WGS sequence"/>
</dbReference>
<accession>A0A916Q6V7</accession>
<organism evidence="1 2">
    <name type="scientific">Anaerostipes butyraticus</name>
    <dbReference type="NCBI Taxonomy" id="645466"/>
    <lineage>
        <taxon>Bacteria</taxon>
        <taxon>Bacillati</taxon>
        <taxon>Bacillota</taxon>
        <taxon>Clostridia</taxon>
        <taxon>Lachnospirales</taxon>
        <taxon>Lachnospiraceae</taxon>
        <taxon>Anaerostipes</taxon>
    </lineage>
</organism>
<keyword evidence="2" id="KW-1185">Reference proteome</keyword>
<reference evidence="1" key="1">
    <citation type="submission" date="2020-06" db="EMBL/GenBank/DDBJ databases">
        <title>Characterization of fructooligosaccharide metabolism and fructooligosaccharide-degrading enzymes in human commensal butyrate producers.</title>
        <authorList>
            <person name="Tanno H."/>
            <person name="Fujii T."/>
            <person name="Hirano K."/>
            <person name="Maeno S."/>
            <person name="Tonozuka T."/>
            <person name="Sakamoto M."/>
            <person name="Ohkuma M."/>
            <person name="Tochio T."/>
            <person name="Endo A."/>
        </authorList>
    </citation>
    <scope>NUCLEOTIDE SEQUENCE</scope>
    <source>
        <strain evidence="1">JCM 17466</strain>
    </source>
</reference>
<name>A0A916Q6V7_9FIRM</name>
<gene>
    <name evidence="1" type="ORF">ANBU17_04830</name>
</gene>
<dbReference type="AlphaFoldDB" id="A0A916Q6V7"/>
<proteinExistence type="predicted"/>
<comment type="caution">
    <text evidence="1">The sequence shown here is derived from an EMBL/GenBank/DDBJ whole genome shotgun (WGS) entry which is preliminary data.</text>
</comment>
<protein>
    <submittedName>
        <fullName evidence="1">Uncharacterized protein</fullName>
    </submittedName>
</protein>
<evidence type="ECO:0000313" key="1">
    <source>
        <dbReference type="EMBL" id="GFO84136.1"/>
    </source>
</evidence>
<sequence>MLECIMSKDIKTALECYKMWTSVSMGNILDVLRDCETWQSIALL</sequence>
<dbReference type="EMBL" id="BLYI01000009">
    <property type="protein sequence ID" value="GFO84136.1"/>
    <property type="molecule type" value="Genomic_DNA"/>
</dbReference>
<evidence type="ECO:0000313" key="2">
    <source>
        <dbReference type="Proteomes" id="UP000613208"/>
    </source>
</evidence>